<gene>
    <name evidence="2" type="ORF">I4J89_32305</name>
</gene>
<evidence type="ECO:0000259" key="1">
    <source>
        <dbReference type="Pfam" id="PF01494"/>
    </source>
</evidence>
<dbReference type="EMBL" id="JADQTO010000018">
    <property type="protein sequence ID" value="MBG0566140.1"/>
    <property type="molecule type" value="Genomic_DNA"/>
</dbReference>
<organism evidence="2 3">
    <name type="scientific">Actinoplanes aureus</name>
    <dbReference type="NCBI Taxonomy" id="2792083"/>
    <lineage>
        <taxon>Bacteria</taxon>
        <taxon>Bacillati</taxon>
        <taxon>Actinomycetota</taxon>
        <taxon>Actinomycetes</taxon>
        <taxon>Micromonosporales</taxon>
        <taxon>Micromonosporaceae</taxon>
        <taxon>Actinoplanes</taxon>
    </lineage>
</organism>
<dbReference type="GO" id="GO:0071949">
    <property type="term" value="F:FAD binding"/>
    <property type="evidence" value="ECO:0007669"/>
    <property type="project" value="InterPro"/>
</dbReference>
<accession>A0A931CJL3</accession>
<dbReference type="Proteomes" id="UP000598146">
    <property type="component" value="Unassembled WGS sequence"/>
</dbReference>
<dbReference type="PANTHER" id="PTHR42685">
    <property type="entry name" value="GERANYLGERANYL DIPHOSPHATE REDUCTASE"/>
    <property type="match status" value="1"/>
</dbReference>
<dbReference type="RefSeq" id="WP_196417911.1">
    <property type="nucleotide sequence ID" value="NZ_JADQTO010000018.1"/>
</dbReference>
<dbReference type="AlphaFoldDB" id="A0A931CJL3"/>
<dbReference type="PANTHER" id="PTHR42685:SF22">
    <property type="entry name" value="CONDITIONED MEDIUM FACTOR RECEPTOR 1"/>
    <property type="match status" value="1"/>
</dbReference>
<keyword evidence="3" id="KW-1185">Reference proteome</keyword>
<sequence>MYDAIVIGARCAGAPTAMLLARAGHRVLMVDRASFPSDKPMSTHLLHPPAILRLREWGLLDSVVATGCPPIRDYGFVEGPLDFMAPLPPIEDVGVAYAPRRHILDHILVEAAVAAGVTLREGVSVRELLRDGNVVTGIRAQDRNGVSFTEHARVVIGADGTNSLVARITRAPQYRARPPLTRGLWTYWSDLPTPNLPSFRANGRYVFAWPTNDDLTLVGIAWRANEYPDDEPEQAYFTALHDTAPAFAERVREAGRAQAWMRGSIPNFFRRPFGPGWALVGDSSYSKDPCTAQGITDAFRDAESLVGALHQGLAGERPMAAALADHERRRNAHAIPYYEYTCDFATLDTYPPEVLELLALATQSGPTASNLVGLFGQTVSPADFFSGTGMRSLLDSLPEPDRLGWRLRLARWLLLDLGRYSQSSSRLAERLIARKLGEMGQFLVPA</sequence>
<dbReference type="InterPro" id="IPR002938">
    <property type="entry name" value="FAD-bd"/>
</dbReference>
<evidence type="ECO:0000313" key="3">
    <source>
        <dbReference type="Proteomes" id="UP000598146"/>
    </source>
</evidence>
<proteinExistence type="predicted"/>
<reference evidence="2" key="1">
    <citation type="submission" date="2020-11" db="EMBL/GenBank/DDBJ databases">
        <title>Isolation and identification of active actinomycetes.</title>
        <authorList>
            <person name="Sun X."/>
        </authorList>
    </citation>
    <scope>NUCLEOTIDE SEQUENCE</scope>
    <source>
        <strain evidence="2">NEAU-A11</strain>
    </source>
</reference>
<feature type="domain" description="FAD-binding" evidence="1">
    <location>
        <begin position="2"/>
        <end position="330"/>
    </location>
</feature>
<evidence type="ECO:0000313" key="2">
    <source>
        <dbReference type="EMBL" id="MBG0566140.1"/>
    </source>
</evidence>
<dbReference type="Gene3D" id="3.50.50.60">
    <property type="entry name" value="FAD/NAD(P)-binding domain"/>
    <property type="match status" value="1"/>
</dbReference>
<dbReference type="InterPro" id="IPR050407">
    <property type="entry name" value="Geranylgeranyl_reductase"/>
</dbReference>
<dbReference type="PRINTS" id="PR00420">
    <property type="entry name" value="RNGMNOXGNASE"/>
</dbReference>
<dbReference type="Pfam" id="PF01494">
    <property type="entry name" value="FAD_binding_3"/>
    <property type="match status" value="1"/>
</dbReference>
<name>A0A931CJL3_9ACTN</name>
<comment type="caution">
    <text evidence="2">The sequence shown here is derived from an EMBL/GenBank/DDBJ whole genome shotgun (WGS) entry which is preliminary data.</text>
</comment>
<protein>
    <submittedName>
        <fullName evidence="2">NAD(P)/FAD-dependent oxidoreductase</fullName>
    </submittedName>
</protein>
<dbReference type="SUPFAM" id="SSF51905">
    <property type="entry name" value="FAD/NAD(P)-binding domain"/>
    <property type="match status" value="1"/>
</dbReference>
<dbReference type="InterPro" id="IPR036188">
    <property type="entry name" value="FAD/NAD-bd_sf"/>
</dbReference>